<evidence type="ECO:0000313" key="2">
    <source>
        <dbReference type="Proteomes" id="UP000242180"/>
    </source>
</evidence>
<dbReference type="AlphaFoldDB" id="A0A1X2HAW3"/>
<gene>
    <name evidence="1" type="ORF">BCR43DRAFT_493638</name>
</gene>
<proteinExistence type="predicted"/>
<accession>A0A1X2HAW3</accession>
<keyword evidence="2" id="KW-1185">Reference proteome</keyword>
<dbReference type="Proteomes" id="UP000242180">
    <property type="component" value="Unassembled WGS sequence"/>
</dbReference>
<sequence>MTALLMKTCVRISSSSLTIVVLILSKFFSDGKKSCRSMSPKTGSRSCIPLNPEHTITTHVVTAYTPITCLYNAPSVEKRAISSRIPTSWSHAHR</sequence>
<comment type="caution">
    <text evidence="1">The sequence shown here is derived from an EMBL/GenBank/DDBJ whole genome shotgun (WGS) entry which is preliminary data.</text>
</comment>
<dbReference type="InParanoid" id="A0A1X2HAW3"/>
<name>A0A1X2HAW3_SYNRA</name>
<evidence type="ECO:0000313" key="1">
    <source>
        <dbReference type="EMBL" id="ORY95813.1"/>
    </source>
</evidence>
<organism evidence="1 2">
    <name type="scientific">Syncephalastrum racemosum</name>
    <name type="common">Filamentous fungus</name>
    <dbReference type="NCBI Taxonomy" id="13706"/>
    <lineage>
        <taxon>Eukaryota</taxon>
        <taxon>Fungi</taxon>
        <taxon>Fungi incertae sedis</taxon>
        <taxon>Mucoromycota</taxon>
        <taxon>Mucoromycotina</taxon>
        <taxon>Mucoromycetes</taxon>
        <taxon>Mucorales</taxon>
        <taxon>Syncephalastraceae</taxon>
        <taxon>Syncephalastrum</taxon>
    </lineage>
</organism>
<dbReference type="EMBL" id="MCGN01000006">
    <property type="protein sequence ID" value="ORY95813.1"/>
    <property type="molecule type" value="Genomic_DNA"/>
</dbReference>
<protein>
    <submittedName>
        <fullName evidence="1">Uncharacterized protein</fullName>
    </submittedName>
</protein>
<reference evidence="1 2" key="1">
    <citation type="submission" date="2016-07" db="EMBL/GenBank/DDBJ databases">
        <title>Pervasive Adenine N6-methylation of Active Genes in Fungi.</title>
        <authorList>
            <consortium name="DOE Joint Genome Institute"/>
            <person name="Mondo S.J."/>
            <person name="Dannebaum R.O."/>
            <person name="Kuo R.C."/>
            <person name="Labutti K."/>
            <person name="Haridas S."/>
            <person name="Kuo A."/>
            <person name="Salamov A."/>
            <person name="Ahrendt S.R."/>
            <person name="Lipzen A."/>
            <person name="Sullivan W."/>
            <person name="Andreopoulos W.B."/>
            <person name="Clum A."/>
            <person name="Lindquist E."/>
            <person name="Daum C."/>
            <person name="Ramamoorthy G.K."/>
            <person name="Gryganskyi A."/>
            <person name="Culley D."/>
            <person name="Magnuson J.K."/>
            <person name="James T.Y."/>
            <person name="O'Malley M.A."/>
            <person name="Stajich J.E."/>
            <person name="Spatafora J.W."/>
            <person name="Visel A."/>
            <person name="Grigoriev I.V."/>
        </authorList>
    </citation>
    <scope>NUCLEOTIDE SEQUENCE [LARGE SCALE GENOMIC DNA]</scope>
    <source>
        <strain evidence="1 2">NRRL 2496</strain>
    </source>
</reference>